<comment type="caution">
    <text evidence="5">The sequence shown here is derived from an EMBL/GenBank/DDBJ whole genome shotgun (WGS) entry which is preliminary data.</text>
</comment>
<evidence type="ECO:0000256" key="1">
    <source>
        <dbReference type="ARBA" id="ARBA00023015"/>
    </source>
</evidence>
<dbReference type="PANTHER" id="PTHR43280:SF2">
    <property type="entry name" value="HTH-TYPE TRANSCRIPTIONAL REGULATOR EXSA"/>
    <property type="match status" value="1"/>
</dbReference>
<evidence type="ECO:0000256" key="2">
    <source>
        <dbReference type="ARBA" id="ARBA00023125"/>
    </source>
</evidence>
<evidence type="ECO:0000313" key="6">
    <source>
        <dbReference type="Proteomes" id="UP000670947"/>
    </source>
</evidence>
<dbReference type="PRINTS" id="PR00032">
    <property type="entry name" value="HTHARAC"/>
</dbReference>
<dbReference type="EMBL" id="JAGGDJ010000005">
    <property type="protein sequence ID" value="MBO7744806.1"/>
    <property type="molecule type" value="Genomic_DNA"/>
</dbReference>
<feature type="domain" description="HTH araC/xylS-type" evidence="4">
    <location>
        <begin position="189"/>
        <end position="287"/>
    </location>
</feature>
<evidence type="ECO:0000313" key="5">
    <source>
        <dbReference type="EMBL" id="MBO7744806.1"/>
    </source>
</evidence>
<dbReference type="PROSITE" id="PS00041">
    <property type="entry name" value="HTH_ARAC_FAMILY_1"/>
    <property type="match status" value="1"/>
</dbReference>
<protein>
    <submittedName>
        <fullName evidence="5">Helix-turn-helix transcriptional regulator</fullName>
    </submittedName>
</protein>
<dbReference type="SUPFAM" id="SSF51215">
    <property type="entry name" value="Regulatory protein AraC"/>
    <property type="match status" value="1"/>
</dbReference>
<dbReference type="PROSITE" id="PS01124">
    <property type="entry name" value="HTH_ARAC_FAMILY_2"/>
    <property type="match status" value="1"/>
</dbReference>
<keyword evidence="3" id="KW-0804">Transcription</keyword>
<dbReference type="PANTHER" id="PTHR43280">
    <property type="entry name" value="ARAC-FAMILY TRANSCRIPTIONAL REGULATOR"/>
    <property type="match status" value="1"/>
</dbReference>
<keyword evidence="6" id="KW-1185">Reference proteome</keyword>
<accession>A0ABS3W9G6</accession>
<dbReference type="SMART" id="SM00342">
    <property type="entry name" value="HTH_ARAC"/>
    <property type="match status" value="1"/>
</dbReference>
<dbReference type="InterPro" id="IPR009057">
    <property type="entry name" value="Homeodomain-like_sf"/>
</dbReference>
<dbReference type="InterPro" id="IPR020449">
    <property type="entry name" value="Tscrpt_reg_AraC-type_HTH"/>
</dbReference>
<sequence length="290" mass="33191">MSDRNGLIALSLPPLPYYVTTGLSVFAPGDQHPNRRNLGIFDLLWVVRGTLHIGEENRQWDVAAGQTLLLLPDRYHYAVKPCETETAFYWIHFDFAGEWTAEAAAEAAERPAPLRQMWTNPRTLLLPQYASPAEFAEARGLLAKLLAEAGRGRTAAYWQEQRLFLELLDLLEDRGAERDEDAPAVRLANKAEAYLRQHYQSDVTNRSLAEALHFHPNYVVRCMKETFGCSPMAYLHRYRLEQAKLLLLKTEWPVARIAERTGFSSAPYFSGRFRQFAGLSPLQFRKRYST</sequence>
<dbReference type="InterPro" id="IPR018060">
    <property type="entry name" value="HTH_AraC"/>
</dbReference>
<evidence type="ECO:0000256" key="3">
    <source>
        <dbReference type="ARBA" id="ARBA00023163"/>
    </source>
</evidence>
<dbReference type="InterPro" id="IPR018062">
    <property type="entry name" value="HTH_AraC-typ_CS"/>
</dbReference>
<organism evidence="5 6">
    <name type="scientific">Paenibacillus artemisiicola</name>
    <dbReference type="NCBI Taxonomy" id="1172618"/>
    <lineage>
        <taxon>Bacteria</taxon>
        <taxon>Bacillati</taxon>
        <taxon>Bacillota</taxon>
        <taxon>Bacilli</taxon>
        <taxon>Bacillales</taxon>
        <taxon>Paenibacillaceae</taxon>
        <taxon>Paenibacillus</taxon>
    </lineage>
</organism>
<dbReference type="Proteomes" id="UP000670947">
    <property type="component" value="Unassembled WGS sequence"/>
</dbReference>
<gene>
    <name evidence="5" type="ORF">I8J29_11400</name>
</gene>
<keyword evidence="1" id="KW-0805">Transcription regulation</keyword>
<dbReference type="Pfam" id="PF12833">
    <property type="entry name" value="HTH_18"/>
    <property type="match status" value="1"/>
</dbReference>
<name>A0ABS3W9G6_9BACL</name>
<dbReference type="InterPro" id="IPR037923">
    <property type="entry name" value="HTH-like"/>
</dbReference>
<dbReference type="SUPFAM" id="SSF46689">
    <property type="entry name" value="Homeodomain-like"/>
    <property type="match status" value="2"/>
</dbReference>
<reference evidence="5 6" key="1">
    <citation type="submission" date="2021-03" db="EMBL/GenBank/DDBJ databases">
        <title>Paenibacillus artemisicola MWE-103 whole genome sequence.</title>
        <authorList>
            <person name="Ham Y.J."/>
        </authorList>
    </citation>
    <scope>NUCLEOTIDE SEQUENCE [LARGE SCALE GENOMIC DNA]</scope>
    <source>
        <strain evidence="5 6">MWE-103</strain>
    </source>
</reference>
<proteinExistence type="predicted"/>
<evidence type="ECO:0000259" key="4">
    <source>
        <dbReference type="PROSITE" id="PS01124"/>
    </source>
</evidence>
<dbReference type="Gene3D" id="1.10.10.60">
    <property type="entry name" value="Homeodomain-like"/>
    <property type="match status" value="2"/>
</dbReference>
<keyword evidence="2" id="KW-0238">DNA-binding</keyword>
<dbReference type="RefSeq" id="WP_208847731.1">
    <property type="nucleotide sequence ID" value="NZ_JAGGDJ010000005.1"/>
</dbReference>